<evidence type="ECO:0000256" key="1">
    <source>
        <dbReference type="SAM" id="MobiDB-lite"/>
    </source>
</evidence>
<name>A0ABR1R0R0_9PEZI</name>
<dbReference type="EMBL" id="JAQQWI010000024">
    <property type="protein sequence ID" value="KAK7994243.1"/>
    <property type="molecule type" value="Genomic_DNA"/>
</dbReference>
<reference evidence="2 3" key="1">
    <citation type="submission" date="2023-01" db="EMBL/GenBank/DDBJ databases">
        <title>Analysis of 21 Apiospora genomes using comparative genomics revels a genus with tremendous synthesis potential of carbohydrate active enzymes and secondary metabolites.</title>
        <authorList>
            <person name="Sorensen T."/>
        </authorList>
    </citation>
    <scope>NUCLEOTIDE SEQUENCE [LARGE SCALE GENOMIC DNA]</scope>
    <source>
        <strain evidence="2 3">CBS 20057</strain>
    </source>
</reference>
<evidence type="ECO:0000313" key="2">
    <source>
        <dbReference type="EMBL" id="KAK7994243.1"/>
    </source>
</evidence>
<evidence type="ECO:0000313" key="3">
    <source>
        <dbReference type="Proteomes" id="UP001396898"/>
    </source>
</evidence>
<accession>A0ABR1R0R0</accession>
<gene>
    <name evidence="2" type="ORF">PG991_015831</name>
</gene>
<feature type="region of interest" description="Disordered" evidence="1">
    <location>
        <begin position="1"/>
        <end position="34"/>
    </location>
</feature>
<feature type="compositionally biased region" description="Polar residues" evidence="1">
    <location>
        <begin position="1"/>
        <end position="12"/>
    </location>
</feature>
<comment type="caution">
    <text evidence="2">The sequence shown here is derived from an EMBL/GenBank/DDBJ whole genome shotgun (WGS) entry which is preliminary data.</text>
</comment>
<organism evidence="2 3">
    <name type="scientific">Apiospora marii</name>
    <dbReference type="NCBI Taxonomy" id="335849"/>
    <lineage>
        <taxon>Eukaryota</taxon>
        <taxon>Fungi</taxon>
        <taxon>Dikarya</taxon>
        <taxon>Ascomycota</taxon>
        <taxon>Pezizomycotina</taxon>
        <taxon>Sordariomycetes</taxon>
        <taxon>Xylariomycetidae</taxon>
        <taxon>Amphisphaeriales</taxon>
        <taxon>Apiosporaceae</taxon>
        <taxon>Apiospora</taxon>
    </lineage>
</organism>
<dbReference type="Proteomes" id="UP001396898">
    <property type="component" value="Unassembled WGS sequence"/>
</dbReference>
<proteinExistence type="predicted"/>
<keyword evidence="3" id="KW-1185">Reference proteome</keyword>
<protein>
    <submittedName>
        <fullName evidence="2">Uncharacterized protein</fullName>
    </submittedName>
</protein>
<sequence>MSPNNTNTSNESASDHLGPDLTPTPSEPSRRIPRGYCLVPRDKDWTVKDIASPSLIDGIVKVKATWNNGAVWRDSAREHDLAEFATDTVGSFGIASINGRGKQEGRQVLLVSYCDTMVEVKDLGEYWLKRARKLVIKKWGKRRGEKIWRRQLRYKRQFEGNM</sequence>